<organism evidence="1 2">
    <name type="scientific">Oceanimonas baumannii</name>
    <dbReference type="NCBI Taxonomy" id="129578"/>
    <lineage>
        <taxon>Bacteria</taxon>
        <taxon>Pseudomonadati</taxon>
        <taxon>Pseudomonadota</taxon>
        <taxon>Gammaproteobacteria</taxon>
        <taxon>Aeromonadales</taxon>
        <taxon>Aeromonadaceae</taxon>
        <taxon>Oceanimonas</taxon>
    </lineage>
</organism>
<reference evidence="1 2" key="1">
    <citation type="submission" date="2017-08" db="EMBL/GenBank/DDBJ databases">
        <title>Draft Genome Sequence of the Marine Bacterium Oceanimonas baumannii ATCC 700832.</title>
        <authorList>
            <person name="Mcclelland W.D."/>
            <person name="Brennan M.A."/>
            <person name="Trachtenberg A.M."/>
            <person name="Maclea K.S."/>
        </authorList>
    </citation>
    <scope>NUCLEOTIDE SEQUENCE [LARGE SCALE GENOMIC DNA]</scope>
    <source>
        <strain evidence="1 2">ATCC 700832</strain>
    </source>
</reference>
<accession>A0A235CHH6</accession>
<dbReference type="EMBL" id="NQJF01000008">
    <property type="protein sequence ID" value="OYD23906.1"/>
    <property type="molecule type" value="Genomic_DNA"/>
</dbReference>
<protein>
    <submittedName>
        <fullName evidence="1">Uncharacterized protein</fullName>
    </submittedName>
</protein>
<dbReference type="Proteomes" id="UP000243640">
    <property type="component" value="Unassembled WGS sequence"/>
</dbReference>
<gene>
    <name evidence="1" type="ORF">B6S09_10645</name>
</gene>
<dbReference type="PROSITE" id="PS51257">
    <property type="entry name" value="PROKAR_LIPOPROTEIN"/>
    <property type="match status" value="1"/>
</dbReference>
<name>A0A235CHH6_9GAMM</name>
<evidence type="ECO:0000313" key="2">
    <source>
        <dbReference type="Proteomes" id="UP000243640"/>
    </source>
</evidence>
<dbReference type="AlphaFoldDB" id="A0A235CHH6"/>
<comment type="caution">
    <text evidence="1">The sequence shown here is derived from an EMBL/GenBank/DDBJ whole genome shotgun (WGS) entry which is preliminary data.</text>
</comment>
<proteinExistence type="predicted"/>
<evidence type="ECO:0000313" key="1">
    <source>
        <dbReference type="EMBL" id="OYD23906.1"/>
    </source>
</evidence>
<sequence>MIVIKKTIAIAGVLVLSGCDAPREKLPVTFEPYINYCENDYMTGVFMMLSDDEKWYSLSLPCEEKFSATSMENVKVVNSVSPSATKVGMTVLYEYQSVSDEERDHFIRNAAAAIGADVVTLKYAKAREGEDITLAMSYRVNQISQK</sequence>